<organism evidence="2 3">
    <name type="scientific">Moraxella lacunata</name>
    <dbReference type="NCBI Taxonomy" id="477"/>
    <lineage>
        <taxon>Bacteria</taxon>
        <taxon>Pseudomonadati</taxon>
        <taxon>Pseudomonadota</taxon>
        <taxon>Gammaproteobacteria</taxon>
        <taxon>Moraxellales</taxon>
        <taxon>Moraxellaceae</taxon>
        <taxon>Moraxella</taxon>
    </lineage>
</organism>
<evidence type="ECO:0000259" key="1">
    <source>
        <dbReference type="PROSITE" id="PS51208"/>
    </source>
</evidence>
<dbReference type="InterPro" id="IPR036709">
    <property type="entry name" value="Autotransporte_beta_dom_sf"/>
</dbReference>
<evidence type="ECO:0000313" key="2">
    <source>
        <dbReference type="EMBL" id="STZ00031.1"/>
    </source>
</evidence>
<dbReference type="Proteomes" id="UP000254107">
    <property type="component" value="Unassembled WGS sequence"/>
</dbReference>
<dbReference type="PROSITE" id="PS51208">
    <property type="entry name" value="AUTOTRANSPORTER"/>
    <property type="match status" value="1"/>
</dbReference>
<dbReference type="SUPFAM" id="SSF103515">
    <property type="entry name" value="Autotransporter"/>
    <property type="match status" value="1"/>
</dbReference>
<feature type="domain" description="Autotransporter" evidence="1">
    <location>
        <begin position="62"/>
        <end position="341"/>
    </location>
</feature>
<sequence length="341" mass="36252">MADKVTGNDNDLANSLITDTINYSLADLANLANNLQPLLSGSVNRIVADSSHGFGNAVFERTLDPNRTIWAKAIGNNTSLDQHGSGLTGFDGNETGVIVGTDTAIGSSSLGLAVAYSQNNIDSKGFVNHNIKADTVMGFAYGNHHMDKTTAHAHIGAGVANIDGERRIAQSGLGNGRIAKSDYDINLIRAGLGISHEIGTSDRHITPFAKMDFTQSKSDDYAETGADGYNLAVQKATYQSLKSTIGIRGYNVIAPRLALTSMLSAGMDNGDAHNDVHAEFRGFANHGFTLTSHDIGKAFGVVGLGMTYKPTTNTTLSLGYQGQWRKNYDNQGAVLGFEMKF</sequence>
<dbReference type="Pfam" id="PF03797">
    <property type="entry name" value="Autotransporter"/>
    <property type="match status" value="1"/>
</dbReference>
<dbReference type="EMBL" id="UGQC01000001">
    <property type="protein sequence ID" value="STZ00031.1"/>
    <property type="molecule type" value="Genomic_DNA"/>
</dbReference>
<dbReference type="InterPro" id="IPR005546">
    <property type="entry name" value="Autotransporte_beta"/>
</dbReference>
<evidence type="ECO:0000313" key="3">
    <source>
        <dbReference type="Proteomes" id="UP000254107"/>
    </source>
</evidence>
<dbReference type="GO" id="GO:0106435">
    <property type="term" value="F:carboxylesterase activity"/>
    <property type="evidence" value="ECO:0007669"/>
    <property type="project" value="UniProtKB-EC"/>
</dbReference>
<keyword evidence="3" id="KW-1185">Reference proteome</keyword>
<accession>A0A378QH97</accession>
<dbReference type="SMART" id="SM00869">
    <property type="entry name" value="Autotransporter"/>
    <property type="match status" value="1"/>
</dbReference>
<dbReference type="AlphaFoldDB" id="A0A378QH97"/>
<gene>
    <name evidence="2" type="primary">estA</name>
    <name evidence="2" type="ORF">NCTC7911_01415</name>
</gene>
<keyword evidence="2" id="KW-0378">Hydrolase</keyword>
<reference evidence="2 3" key="1">
    <citation type="submission" date="2018-06" db="EMBL/GenBank/DDBJ databases">
        <authorList>
            <consortium name="Pathogen Informatics"/>
            <person name="Doyle S."/>
        </authorList>
    </citation>
    <scope>NUCLEOTIDE SEQUENCE [LARGE SCALE GENOMIC DNA]</scope>
    <source>
        <strain evidence="2 3">NCTC7911</strain>
    </source>
</reference>
<dbReference type="EC" id="3.1.1.1" evidence="2"/>
<proteinExistence type="predicted"/>
<name>A0A378QH97_MORLA</name>
<dbReference type="Gene3D" id="2.40.128.130">
    <property type="entry name" value="Autotransporter beta-domain"/>
    <property type="match status" value="1"/>
</dbReference>
<protein>
    <submittedName>
        <fullName evidence="2">Esterase EstA</fullName>
        <ecNumber evidence="2">3.1.1.1</ecNumber>
    </submittedName>
</protein>